<evidence type="ECO:0000259" key="8">
    <source>
        <dbReference type="Pfam" id="PF00534"/>
    </source>
</evidence>
<feature type="domain" description="PIGA GPI anchor biosynthesis" evidence="9">
    <location>
        <begin position="42"/>
        <end position="131"/>
    </location>
</feature>
<dbReference type="Pfam" id="PF08288">
    <property type="entry name" value="PIGA"/>
    <property type="match status" value="1"/>
</dbReference>
<keyword evidence="4" id="KW-0328">Glycosyltransferase</keyword>
<dbReference type="EC" id="2.4.1.198" evidence="2"/>
<feature type="domain" description="Glycosyl transferase family 1" evidence="8">
    <location>
        <begin position="198"/>
        <end position="329"/>
    </location>
</feature>
<evidence type="ECO:0000256" key="5">
    <source>
        <dbReference type="ARBA" id="ARBA00022679"/>
    </source>
</evidence>
<feature type="transmembrane region" description="Helical" evidence="7">
    <location>
        <begin position="390"/>
        <end position="412"/>
    </location>
</feature>
<gene>
    <name evidence="10" type="ORF">BSTOLATCC_MIC8529</name>
</gene>
<comment type="caution">
    <text evidence="10">The sequence shown here is derived from an EMBL/GenBank/DDBJ whole genome shotgun (WGS) entry which is preliminary data.</text>
</comment>
<dbReference type="FunFam" id="3.40.50.2000:FF:000093">
    <property type="entry name" value="UDP-GlcNAc:PI a1-6 GlcNAc-transferase"/>
    <property type="match status" value="1"/>
</dbReference>
<evidence type="ECO:0000313" key="11">
    <source>
        <dbReference type="Proteomes" id="UP001162131"/>
    </source>
</evidence>
<proteinExistence type="predicted"/>
<keyword evidence="7" id="KW-0472">Membrane</keyword>
<evidence type="ECO:0000256" key="1">
    <source>
        <dbReference type="ARBA" id="ARBA00004687"/>
    </source>
</evidence>
<dbReference type="Gene3D" id="3.40.50.2000">
    <property type="entry name" value="Glycogen Phosphorylase B"/>
    <property type="match status" value="2"/>
</dbReference>
<dbReference type="Pfam" id="PF00534">
    <property type="entry name" value="Glycos_transf_1"/>
    <property type="match status" value="1"/>
</dbReference>
<evidence type="ECO:0000256" key="2">
    <source>
        <dbReference type="ARBA" id="ARBA00012420"/>
    </source>
</evidence>
<evidence type="ECO:0000256" key="4">
    <source>
        <dbReference type="ARBA" id="ARBA00022676"/>
    </source>
</evidence>
<reference evidence="10" key="1">
    <citation type="submission" date="2021-09" db="EMBL/GenBank/DDBJ databases">
        <authorList>
            <consortium name="AG Swart"/>
            <person name="Singh M."/>
            <person name="Singh A."/>
            <person name="Seah K."/>
            <person name="Emmerich C."/>
        </authorList>
    </citation>
    <scope>NUCLEOTIDE SEQUENCE</scope>
    <source>
        <strain evidence="10">ATCC30299</strain>
    </source>
</reference>
<dbReference type="SUPFAM" id="SSF53756">
    <property type="entry name" value="UDP-Glycosyltransferase/glycogen phosphorylase"/>
    <property type="match status" value="1"/>
</dbReference>
<keyword evidence="11" id="KW-1185">Reference proteome</keyword>
<evidence type="ECO:0000313" key="10">
    <source>
        <dbReference type="EMBL" id="CAG9313256.1"/>
    </source>
</evidence>
<evidence type="ECO:0000256" key="3">
    <source>
        <dbReference type="ARBA" id="ARBA00022502"/>
    </source>
</evidence>
<dbReference type="EMBL" id="CAJZBQ010000010">
    <property type="protein sequence ID" value="CAG9313256.1"/>
    <property type="molecule type" value="Genomic_DNA"/>
</dbReference>
<protein>
    <recommendedName>
        <fullName evidence="2">phosphatidylinositol N-acetylglucosaminyltransferase</fullName>
        <ecNumber evidence="2">2.4.1.198</ecNumber>
    </recommendedName>
    <alternativeName>
        <fullName evidence="6">GlcNAc-PI synthesis protein</fullName>
    </alternativeName>
</protein>
<keyword evidence="3" id="KW-0337">GPI-anchor biosynthesis</keyword>
<organism evidence="10 11">
    <name type="scientific">Blepharisma stoltei</name>
    <dbReference type="NCBI Taxonomy" id="1481888"/>
    <lineage>
        <taxon>Eukaryota</taxon>
        <taxon>Sar</taxon>
        <taxon>Alveolata</taxon>
        <taxon>Ciliophora</taxon>
        <taxon>Postciliodesmatophora</taxon>
        <taxon>Heterotrichea</taxon>
        <taxon>Heterotrichida</taxon>
        <taxon>Blepharismidae</taxon>
        <taxon>Blepharisma</taxon>
    </lineage>
</organism>
<dbReference type="CDD" id="cd03796">
    <property type="entry name" value="GT4_PIG-A-like"/>
    <property type="match status" value="1"/>
</dbReference>
<accession>A0AAU9IJ64</accession>
<comment type="pathway">
    <text evidence="1">Glycolipid biosynthesis; glycosylphosphatidylinositol-anchor biosynthesis.</text>
</comment>
<sequence>MPHNIAFVCDFFYPRLGGVEMHQYQLAQCLIERGHKVIIITHAYGDRTGVRYLTNGLKVYYCPVVPFVDQCSFPTLFGFFPLLRTILIREKIEIVHAHQATSYLGQESMIHAKTMGYKCVYTDHSLFGFSDAACIHINKVLKFILSDVDHAICVSHTNKENLVLRAKFDPYKISVIPNAVDAHRFTPDPSARYPLNTINIVVVSRLTYRKGTDLLVDVIPAIAAMFPEAYFIIGGGGPKRQLLEEIKEKHHLHNRMELLGPIPHNQVRNVLVRGHIFLNTSLTEAFCIAIVEAASCGLKIVTTDVGGITEVLPQHMVYLAKPDPKYIIEALCKAIPLAREVPSQEYHEEVLNMYNWRNVAERTEKVYDNLPTVKNPLINRFKRAGGFGPWAGILGVLIAALDFLVFMIICWYKPVETIEEAPDFPYQKYKQNKQKYGDHSFSVYKD</sequence>
<dbReference type="GO" id="GO:0000506">
    <property type="term" value="C:glycosylphosphatidylinositol-N-acetylglucosaminyltransferase (GPI-GnT) complex"/>
    <property type="evidence" value="ECO:0007669"/>
    <property type="project" value="InterPro"/>
</dbReference>
<dbReference type="FunFam" id="3.40.50.2000:FF:000148">
    <property type="entry name" value="Phosphatidylinositol N-acetylglucosaminyltransferase subunit A"/>
    <property type="match status" value="1"/>
</dbReference>
<dbReference type="PANTHER" id="PTHR45871:SF1">
    <property type="entry name" value="PHOSPHATIDYLINOSITOL N-ACETYLGLUCOSAMINYLTRANSFERASE SUBUNIT A"/>
    <property type="match status" value="1"/>
</dbReference>
<evidence type="ECO:0000259" key="9">
    <source>
        <dbReference type="Pfam" id="PF08288"/>
    </source>
</evidence>
<keyword evidence="5" id="KW-0808">Transferase</keyword>
<keyword evidence="7" id="KW-1133">Transmembrane helix</keyword>
<evidence type="ECO:0000256" key="7">
    <source>
        <dbReference type="SAM" id="Phobius"/>
    </source>
</evidence>
<evidence type="ECO:0000256" key="6">
    <source>
        <dbReference type="ARBA" id="ARBA00032160"/>
    </source>
</evidence>
<dbReference type="GO" id="GO:0006506">
    <property type="term" value="P:GPI anchor biosynthetic process"/>
    <property type="evidence" value="ECO:0007669"/>
    <property type="project" value="UniProtKB-KW"/>
</dbReference>
<dbReference type="InterPro" id="IPR001296">
    <property type="entry name" value="Glyco_trans_1"/>
</dbReference>
<name>A0AAU9IJ64_9CILI</name>
<keyword evidence="7" id="KW-0812">Transmembrane</keyword>
<dbReference type="GO" id="GO:0017176">
    <property type="term" value="F:phosphatidylinositol N-acetylglucosaminyltransferase activity"/>
    <property type="evidence" value="ECO:0007669"/>
    <property type="project" value="UniProtKB-EC"/>
</dbReference>
<dbReference type="PANTHER" id="PTHR45871">
    <property type="entry name" value="N-ACETYLGLUCOSAMINYL-PHOSPHATIDYLINOSITOL BIOSYNTHETIC PROTEIN"/>
    <property type="match status" value="1"/>
</dbReference>
<dbReference type="InterPro" id="IPR013234">
    <property type="entry name" value="PIGA_GPI_anchor_biosynthesis"/>
</dbReference>
<dbReference type="InterPro" id="IPR039507">
    <property type="entry name" value="PIG-A/GPI3"/>
</dbReference>
<dbReference type="AlphaFoldDB" id="A0AAU9IJ64"/>
<dbReference type="Proteomes" id="UP001162131">
    <property type="component" value="Unassembled WGS sequence"/>
</dbReference>